<protein>
    <submittedName>
        <fullName evidence="9">Uncharacterized protein</fullName>
    </submittedName>
</protein>
<feature type="transmembrane region" description="Helical" evidence="8">
    <location>
        <begin position="381"/>
        <end position="403"/>
    </location>
</feature>
<dbReference type="SUPFAM" id="SSF53448">
    <property type="entry name" value="Nucleotide-diphospho-sugar transferases"/>
    <property type="match status" value="1"/>
</dbReference>
<dbReference type="PANTHER" id="PTHR47844:SF1">
    <property type="entry name" value="EXOSTOSIN-LIKE 2"/>
    <property type="match status" value="1"/>
</dbReference>
<evidence type="ECO:0000256" key="2">
    <source>
        <dbReference type="ARBA" id="ARBA00022676"/>
    </source>
</evidence>
<keyword evidence="7" id="KW-0325">Glycoprotein</keyword>
<evidence type="ECO:0000256" key="8">
    <source>
        <dbReference type="SAM" id="Phobius"/>
    </source>
</evidence>
<dbReference type="PANTHER" id="PTHR47844">
    <property type="entry name" value="SYNTHASE CPS1, PUTATIVE (AFU_ORTHOLOGUE AFUA_7G02500)-RELATED"/>
    <property type="match status" value="1"/>
</dbReference>
<keyword evidence="10" id="KW-1185">Reference proteome</keyword>
<keyword evidence="3" id="KW-0808">Transferase</keyword>
<comment type="caution">
    <text evidence="9">The sequence shown here is derived from an EMBL/GenBank/DDBJ whole genome shotgun (WGS) entry which is preliminary data.</text>
</comment>
<dbReference type="Proteomes" id="UP001600888">
    <property type="component" value="Unassembled WGS sequence"/>
</dbReference>
<keyword evidence="4 8" id="KW-0812">Transmembrane</keyword>
<feature type="transmembrane region" description="Helical" evidence="8">
    <location>
        <begin position="415"/>
        <end position="434"/>
    </location>
</feature>
<dbReference type="InterPro" id="IPR052427">
    <property type="entry name" value="Glycosyltrans_GT2/GT47"/>
</dbReference>
<dbReference type="Gene3D" id="3.90.550.10">
    <property type="entry name" value="Spore Coat Polysaccharide Biosynthesis Protein SpsA, Chain A"/>
    <property type="match status" value="1"/>
</dbReference>
<keyword evidence="5 8" id="KW-1133">Transmembrane helix</keyword>
<evidence type="ECO:0000256" key="1">
    <source>
        <dbReference type="ARBA" id="ARBA00004370"/>
    </source>
</evidence>
<keyword evidence="2" id="KW-0328">Glycosyltransferase</keyword>
<comment type="subcellular location">
    <subcellularLocation>
        <location evidence="1">Membrane</location>
    </subcellularLocation>
</comment>
<evidence type="ECO:0000256" key="5">
    <source>
        <dbReference type="ARBA" id="ARBA00022989"/>
    </source>
</evidence>
<keyword evidence="6 8" id="KW-0472">Membrane</keyword>
<evidence type="ECO:0000313" key="10">
    <source>
        <dbReference type="Proteomes" id="UP001600888"/>
    </source>
</evidence>
<name>A0ABR4EQW4_9PEZI</name>
<evidence type="ECO:0000313" key="9">
    <source>
        <dbReference type="EMBL" id="KAL2284802.1"/>
    </source>
</evidence>
<evidence type="ECO:0000256" key="6">
    <source>
        <dbReference type="ARBA" id="ARBA00023136"/>
    </source>
</evidence>
<evidence type="ECO:0000256" key="4">
    <source>
        <dbReference type="ARBA" id="ARBA00022692"/>
    </source>
</evidence>
<dbReference type="InterPro" id="IPR029044">
    <property type="entry name" value="Nucleotide-diphossugar_trans"/>
</dbReference>
<organism evidence="9 10">
    <name type="scientific">Diaporthe vaccinii</name>
    <dbReference type="NCBI Taxonomy" id="105482"/>
    <lineage>
        <taxon>Eukaryota</taxon>
        <taxon>Fungi</taxon>
        <taxon>Dikarya</taxon>
        <taxon>Ascomycota</taxon>
        <taxon>Pezizomycotina</taxon>
        <taxon>Sordariomycetes</taxon>
        <taxon>Sordariomycetidae</taxon>
        <taxon>Diaporthales</taxon>
        <taxon>Diaporthaceae</taxon>
        <taxon>Diaporthe</taxon>
        <taxon>Diaporthe eres species complex</taxon>
    </lineage>
</organism>
<sequence>MTSEDPTISLKPSSNVLVQKNTRVKRDAITVDRVPSRKHHLTLCDMAYKSFYPSHGYVGSMAVNLSSADMLFIFLFIFRYLRFVVHFITGCFLYKPAPLKEKPRYTSRDVAVIVPTVAPYTKEFLKCCETVLANRPIKIVICGVGEKMETYIRDVVELHKFYERYPDTEMIVVNTKKPNKRRQIARASLEIDPAEVPISVNVDDHVYWKPTFLTSLLAAFEDPAVGLVGTSKRVIRTKGGGFWQSYTNFLACTYLCRHNFQIRSEPYLDGGVFVVSSRTFALRTSILRSDRFRGGFTDEHYLFGLRGPINSDDDNYVTRWMLRNEWKVRIQCTPEAEILTPLGDPATFFGKIVSFAAVWDPLLVYTLRRTSFYLESDHRSLLVVLMVGWILASKMVKITAHFIDHPSDVVWLPGYIAFAHWHSFIKLYCLFTFYDHTWSGRNLADLDSVMDREKAKLVA</sequence>
<evidence type="ECO:0000256" key="3">
    <source>
        <dbReference type="ARBA" id="ARBA00022679"/>
    </source>
</evidence>
<dbReference type="Pfam" id="PF13641">
    <property type="entry name" value="Glyco_tranf_2_3"/>
    <property type="match status" value="1"/>
</dbReference>
<gene>
    <name evidence="9" type="ORF">FJTKL_08631</name>
</gene>
<proteinExistence type="predicted"/>
<reference evidence="9 10" key="1">
    <citation type="submission" date="2024-03" db="EMBL/GenBank/DDBJ databases">
        <title>A high-quality draft genome sequence of Diaporthe vaccinii, a causative agent of upright dieback and viscid rot disease in cranberry plants.</title>
        <authorList>
            <person name="Sarrasin M."/>
            <person name="Lang B.F."/>
            <person name="Burger G."/>
        </authorList>
    </citation>
    <scope>NUCLEOTIDE SEQUENCE [LARGE SCALE GENOMIC DNA]</scope>
    <source>
        <strain evidence="9 10">IS7</strain>
    </source>
</reference>
<dbReference type="EMBL" id="JBAWTH010000034">
    <property type="protein sequence ID" value="KAL2284802.1"/>
    <property type="molecule type" value="Genomic_DNA"/>
</dbReference>
<accession>A0ABR4EQW4</accession>
<evidence type="ECO:0000256" key="7">
    <source>
        <dbReference type="ARBA" id="ARBA00023180"/>
    </source>
</evidence>